<evidence type="ECO:0000313" key="3">
    <source>
        <dbReference type="EMBL" id="KRL88850.1"/>
    </source>
</evidence>
<feature type="transmembrane region" description="Helical" evidence="1">
    <location>
        <begin position="6"/>
        <end position="23"/>
    </location>
</feature>
<comment type="caution">
    <text evidence="3">The sequence shown here is derived from an EMBL/GenBank/DDBJ whole genome shotgun (WGS) entry which is preliminary data.</text>
</comment>
<feature type="domain" description="Regulatory protein YycH-like" evidence="2">
    <location>
        <begin position="36"/>
        <end position="260"/>
    </location>
</feature>
<dbReference type="Gene3D" id="2.40.128.690">
    <property type="entry name" value="YycH protein, domain 3-like"/>
    <property type="match status" value="1"/>
</dbReference>
<keyword evidence="1" id="KW-0472">Membrane</keyword>
<dbReference type="InterPro" id="IPR018604">
    <property type="entry name" value="YycI-like"/>
</dbReference>
<evidence type="ECO:0000259" key="2">
    <source>
        <dbReference type="Pfam" id="PF09648"/>
    </source>
</evidence>
<organism evidence="3 4">
    <name type="scientific">Lactobacillus kalixensis DSM 16043</name>
    <dbReference type="NCBI Taxonomy" id="1423763"/>
    <lineage>
        <taxon>Bacteria</taxon>
        <taxon>Bacillati</taxon>
        <taxon>Bacillota</taxon>
        <taxon>Bacilli</taxon>
        <taxon>Lactobacillales</taxon>
        <taxon>Lactobacillaceae</taxon>
        <taxon>Lactobacillus</taxon>
    </lineage>
</organism>
<name>A0A0R1UE68_9LACO</name>
<proteinExistence type="predicted"/>
<accession>A0A0R1UE68</accession>
<evidence type="ECO:0000313" key="4">
    <source>
        <dbReference type="Proteomes" id="UP000051036"/>
    </source>
</evidence>
<reference evidence="3 4" key="1">
    <citation type="journal article" date="2015" name="Genome Announc.">
        <title>Expanding the biotechnology potential of lactobacilli through comparative genomics of 213 strains and associated genera.</title>
        <authorList>
            <person name="Sun Z."/>
            <person name="Harris H.M."/>
            <person name="McCann A."/>
            <person name="Guo C."/>
            <person name="Argimon S."/>
            <person name="Zhang W."/>
            <person name="Yang X."/>
            <person name="Jeffery I.B."/>
            <person name="Cooney J.C."/>
            <person name="Kagawa T.F."/>
            <person name="Liu W."/>
            <person name="Song Y."/>
            <person name="Salvetti E."/>
            <person name="Wrobel A."/>
            <person name="Rasinkangas P."/>
            <person name="Parkhill J."/>
            <person name="Rea M.C."/>
            <person name="O'Sullivan O."/>
            <person name="Ritari J."/>
            <person name="Douillard F.P."/>
            <person name="Paul Ross R."/>
            <person name="Yang R."/>
            <person name="Briner A.E."/>
            <person name="Felis G.E."/>
            <person name="de Vos W.M."/>
            <person name="Barrangou R."/>
            <person name="Klaenhammer T.R."/>
            <person name="Caufield P.W."/>
            <person name="Cui Y."/>
            <person name="Zhang H."/>
            <person name="O'Toole P.W."/>
        </authorList>
    </citation>
    <scope>NUCLEOTIDE SEQUENCE [LARGE SCALE GENOMIC DNA]</scope>
    <source>
        <strain evidence="3 4">DSM 16043</strain>
    </source>
</reference>
<dbReference type="GO" id="GO:0016020">
    <property type="term" value="C:membrane"/>
    <property type="evidence" value="ECO:0007669"/>
    <property type="project" value="InterPro"/>
</dbReference>
<evidence type="ECO:0000256" key="1">
    <source>
        <dbReference type="SAM" id="Phobius"/>
    </source>
</evidence>
<dbReference type="Pfam" id="PF09648">
    <property type="entry name" value="YycI"/>
    <property type="match status" value="1"/>
</dbReference>
<gene>
    <name evidence="3" type="ORF">FC46_GL001242</name>
</gene>
<keyword evidence="4" id="KW-1185">Reference proteome</keyword>
<dbReference type="STRING" id="1423763.FC46_GL001242"/>
<dbReference type="OrthoDB" id="2135943at2"/>
<dbReference type="AlphaFoldDB" id="A0A0R1UE68"/>
<dbReference type="Proteomes" id="UP000051036">
    <property type="component" value="Unassembled WGS sequence"/>
</dbReference>
<protein>
    <submittedName>
        <fullName evidence="3">YycH protein</fullName>
    </submittedName>
</protein>
<sequence>MDHKRIEWLFLIVFLLIDIYLGIEVLRSPVGISDGSTTNSTSTDIRMEMRADGIELPDNISQAQSSGYYLAAKKRDYLSSKVTSLTQVDATYYKSENVIRAVPRDLVVAKGSKKEVLKALNDFKNDPHNVPYGKQFTYESNMSSDGSYTFVQTSEYGDIYDNSAQLTINVKNGLIDSYYMTYLGPVNPVRELQSTISSWHAVRAMYTNRELANNTKIIEIKLGYSELTNVRGSTILQPTWLVWVENKNTRNITLKRVNAFTGQILQSNTSYNVDNIEK</sequence>
<keyword evidence="1" id="KW-0812">Transmembrane</keyword>
<dbReference type="RefSeq" id="WP_057799755.1">
    <property type="nucleotide sequence ID" value="NZ_AZFM01000037.1"/>
</dbReference>
<dbReference type="PATRIC" id="fig|1423763.3.peg.1259"/>
<dbReference type="EMBL" id="AZFM01000037">
    <property type="protein sequence ID" value="KRL88850.1"/>
    <property type="molecule type" value="Genomic_DNA"/>
</dbReference>
<keyword evidence="1" id="KW-1133">Transmembrane helix</keyword>